<evidence type="ECO:0000313" key="3">
    <source>
        <dbReference type="Proteomes" id="UP000267536"/>
    </source>
</evidence>
<dbReference type="Proteomes" id="UP000267536">
    <property type="component" value="Unassembled WGS sequence"/>
</dbReference>
<evidence type="ECO:0000313" key="2">
    <source>
        <dbReference type="EMBL" id="RPA65131.1"/>
    </source>
</evidence>
<dbReference type="AlphaFoldDB" id="A0A3N4H1B3"/>
<proteinExistence type="predicted"/>
<keyword evidence="3" id="KW-1185">Reference proteome</keyword>
<dbReference type="OrthoDB" id="9792898at2"/>
<feature type="region of interest" description="Disordered" evidence="1">
    <location>
        <begin position="35"/>
        <end position="67"/>
    </location>
</feature>
<comment type="caution">
    <text evidence="2">The sequence shown here is derived from an EMBL/GenBank/DDBJ whole genome shotgun (WGS) entry which is preliminary data.</text>
</comment>
<protein>
    <submittedName>
        <fullName evidence="2">Zinc ribbon domain-containing protein</fullName>
    </submittedName>
</protein>
<reference evidence="2 3" key="1">
    <citation type="submission" date="2018-11" db="EMBL/GenBank/DDBJ databases">
        <title>Draft genome sequence of Gordonia sp. RS15-1S isolated from rice stems.</title>
        <authorList>
            <person name="Muangham S."/>
        </authorList>
    </citation>
    <scope>NUCLEOTIDE SEQUENCE [LARGE SCALE GENOMIC DNA]</scope>
    <source>
        <strain evidence="2 3">RS15-1S</strain>
    </source>
</reference>
<dbReference type="EMBL" id="RKMH01000003">
    <property type="protein sequence ID" value="RPA65131.1"/>
    <property type="molecule type" value="Genomic_DNA"/>
</dbReference>
<organism evidence="2 3">
    <name type="scientific">Gordonia oryzae</name>
    <dbReference type="NCBI Taxonomy" id="2487349"/>
    <lineage>
        <taxon>Bacteria</taxon>
        <taxon>Bacillati</taxon>
        <taxon>Actinomycetota</taxon>
        <taxon>Actinomycetes</taxon>
        <taxon>Mycobacteriales</taxon>
        <taxon>Gordoniaceae</taxon>
        <taxon>Gordonia</taxon>
    </lineage>
</organism>
<evidence type="ECO:0000256" key="1">
    <source>
        <dbReference type="SAM" id="MobiDB-lite"/>
    </source>
</evidence>
<gene>
    <name evidence="2" type="ORF">EF294_04470</name>
</gene>
<sequence length="67" mass="7196">MRSLRRSPVPTCAEVATWRVWAPALGAAVRTAMRLPDATRSNAETPAVVSSVPTEARRRTPVGANPQ</sequence>
<name>A0A3N4H1B3_9ACTN</name>
<accession>A0A3N4H1B3</accession>